<evidence type="ECO:0000313" key="3">
    <source>
        <dbReference type="Proteomes" id="UP000286715"/>
    </source>
</evidence>
<accession>A0A401XMH0</accession>
<name>A0A401XMH0_9FLAO</name>
<keyword evidence="3" id="KW-1185">Reference proteome</keyword>
<keyword evidence="1" id="KW-1133">Transmembrane helix</keyword>
<feature type="transmembrane region" description="Helical" evidence="1">
    <location>
        <begin position="117"/>
        <end position="138"/>
    </location>
</feature>
<keyword evidence="1" id="KW-0812">Transmembrane</keyword>
<organism evidence="2 3">
    <name type="scientific">Thermaurantimonas aggregans</name>
    <dbReference type="NCBI Taxonomy" id="2173829"/>
    <lineage>
        <taxon>Bacteria</taxon>
        <taxon>Pseudomonadati</taxon>
        <taxon>Bacteroidota</taxon>
        <taxon>Flavobacteriia</taxon>
        <taxon>Flavobacteriales</taxon>
        <taxon>Schleiferiaceae</taxon>
        <taxon>Thermaurantimonas</taxon>
    </lineage>
</organism>
<sequence length="176" mass="21013">MVYIFPAFIVIFLIYFRRFRFIKSSILSNGYFSISNNSLIFYSENGNFFKEIPFNELSKNILFKHIFSYDEKNIQAILKLTSGENWTIMVDQSGADAIKNLKWEIEVDSKALKKIPFYMHFVAFIIISSYLLMIYFYLTNPEELDVRNTILFFTTLPFLFYYYKLIQETKTTKSEK</sequence>
<protein>
    <submittedName>
        <fullName evidence="2">Uncharacterized protein</fullName>
    </submittedName>
</protein>
<comment type="caution">
    <text evidence="2">The sequence shown here is derived from an EMBL/GenBank/DDBJ whole genome shotgun (WGS) entry which is preliminary data.</text>
</comment>
<evidence type="ECO:0000313" key="2">
    <source>
        <dbReference type="EMBL" id="GCD78219.1"/>
    </source>
</evidence>
<evidence type="ECO:0000256" key="1">
    <source>
        <dbReference type="SAM" id="Phobius"/>
    </source>
</evidence>
<keyword evidence="1" id="KW-0472">Membrane</keyword>
<reference evidence="2 3" key="1">
    <citation type="submission" date="2018-11" db="EMBL/GenBank/DDBJ databases">
        <title>Schleiferia aggregans sp. nov., a moderately thermophilic heterotrophic bacterium isolated from microbial mats at a terrestrial hot spring.</title>
        <authorList>
            <person name="Iino T."/>
            <person name="Ohkuma M."/>
            <person name="Haruta S."/>
        </authorList>
    </citation>
    <scope>NUCLEOTIDE SEQUENCE [LARGE SCALE GENOMIC DNA]</scope>
    <source>
        <strain evidence="2 3">LA</strain>
    </source>
</reference>
<feature type="transmembrane region" description="Helical" evidence="1">
    <location>
        <begin position="150"/>
        <end position="166"/>
    </location>
</feature>
<dbReference type="Proteomes" id="UP000286715">
    <property type="component" value="Unassembled WGS sequence"/>
</dbReference>
<dbReference type="EMBL" id="BHZE01000018">
    <property type="protein sequence ID" value="GCD78219.1"/>
    <property type="molecule type" value="Genomic_DNA"/>
</dbReference>
<proteinExistence type="predicted"/>
<dbReference type="AlphaFoldDB" id="A0A401XMH0"/>
<gene>
    <name evidence="2" type="ORF">JCM31826_17010</name>
</gene>